<gene>
    <name evidence="1" type="ORF">BD311DRAFT_286566</name>
</gene>
<sequence>MGGLNELYLSGLSCEVQDLTVFMESFTSYTMLGQLLSNARPSTLYLRTPQPGVLKEDTALPALLRCEDGAQLTALDLHIEFSPEDRDIDLEAGLACLRAALSTTPIRLLKLYLWCFDIPFLEGADVGGLAKTFLDTISPLEMIRLEIGGHRTRENEPFNALKGGEIVVVNKEVPNMVSMHDVDMDSEDGSEED</sequence>
<protein>
    <submittedName>
        <fullName evidence="1">Uncharacterized protein</fullName>
    </submittedName>
</protein>
<dbReference type="OrthoDB" id="2755060at2759"/>
<dbReference type="AlphaFoldDB" id="A0A4Q9N6P8"/>
<name>A0A4Q9N6P8_9APHY</name>
<accession>A0A4Q9N6P8</accession>
<proteinExistence type="predicted"/>
<dbReference type="EMBL" id="ML143388">
    <property type="protein sequence ID" value="TBU34566.1"/>
    <property type="molecule type" value="Genomic_DNA"/>
</dbReference>
<reference evidence="1" key="1">
    <citation type="submission" date="2019-01" db="EMBL/GenBank/DDBJ databases">
        <title>Draft genome sequences of three monokaryotic isolates of the white-rot basidiomycete fungus Dichomitus squalens.</title>
        <authorList>
            <consortium name="DOE Joint Genome Institute"/>
            <person name="Lopez S.C."/>
            <person name="Andreopoulos B."/>
            <person name="Pangilinan J."/>
            <person name="Lipzen A."/>
            <person name="Riley R."/>
            <person name="Ahrendt S."/>
            <person name="Ng V."/>
            <person name="Barry K."/>
            <person name="Daum C."/>
            <person name="Grigoriev I.V."/>
            <person name="Hilden K.S."/>
            <person name="Makela M.R."/>
            <person name="de Vries R.P."/>
        </authorList>
    </citation>
    <scope>NUCLEOTIDE SEQUENCE [LARGE SCALE GENOMIC DNA]</scope>
    <source>
        <strain evidence="1">OM18370.1</strain>
    </source>
</reference>
<dbReference type="Proteomes" id="UP000292957">
    <property type="component" value="Unassembled WGS sequence"/>
</dbReference>
<organism evidence="1">
    <name type="scientific">Dichomitus squalens</name>
    <dbReference type="NCBI Taxonomy" id="114155"/>
    <lineage>
        <taxon>Eukaryota</taxon>
        <taxon>Fungi</taxon>
        <taxon>Dikarya</taxon>
        <taxon>Basidiomycota</taxon>
        <taxon>Agaricomycotina</taxon>
        <taxon>Agaricomycetes</taxon>
        <taxon>Polyporales</taxon>
        <taxon>Polyporaceae</taxon>
        <taxon>Dichomitus</taxon>
    </lineage>
</organism>
<evidence type="ECO:0000313" key="1">
    <source>
        <dbReference type="EMBL" id="TBU34566.1"/>
    </source>
</evidence>